<organism evidence="3 4">
    <name type="scientific">Kushneria aurantia</name>
    <dbReference type="NCBI Taxonomy" id="504092"/>
    <lineage>
        <taxon>Bacteria</taxon>
        <taxon>Pseudomonadati</taxon>
        <taxon>Pseudomonadota</taxon>
        <taxon>Gammaproteobacteria</taxon>
        <taxon>Oceanospirillales</taxon>
        <taxon>Halomonadaceae</taxon>
        <taxon>Kushneria</taxon>
    </lineage>
</organism>
<reference evidence="3 4" key="1">
    <citation type="submission" date="2024-09" db="EMBL/GenBank/DDBJ databases">
        <authorList>
            <person name="Sun Q."/>
            <person name="Mori K."/>
        </authorList>
    </citation>
    <scope>NUCLEOTIDE SEQUENCE [LARGE SCALE GENOMIC DNA]</scope>
    <source>
        <strain evidence="3 4">CCM 7415</strain>
    </source>
</reference>
<dbReference type="SMART" id="SM00052">
    <property type="entry name" value="EAL"/>
    <property type="match status" value="1"/>
</dbReference>
<dbReference type="Pfam" id="PF08668">
    <property type="entry name" value="HDOD"/>
    <property type="match status" value="1"/>
</dbReference>
<feature type="domain" description="HDOD" evidence="2">
    <location>
        <begin position="206"/>
        <end position="396"/>
    </location>
</feature>
<dbReference type="SUPFAM" id="SSF141868">
    <property type="entry name" value="EAL domain-like"/>
    <property type="match status" value="1"/>
</dbReference>
<keyword evidence="4" id="KW-1185">Reference proteome</keyword>
<dbReference type="Gene3D" id="1.10.3210.10">
    <property type="entry name" value="Hypothetical protein af1432"/>
    <property type="match status" value="1"/>
</dbReference>
<dbReference type="RefSeq" id="WP_019951208.1">
    <property type="nucleotide sequence ID" value="NZ_JBHLVX010000060.1"/>
</dbReference>
<dbReference type="InterPro" id="IPR035919">
    <property type="entry name" value="EAL_sf"/>
</dbReference>
<evidence type="ECO:0000313" key="4">
    <source>
        <dbReference type="Proteomes" id="UP001589814"/>
    </source>
</evidence>
<gene>
    <name evidence="3" type="ORF">ACFFHW_16515</name>
</gene>
<comment type="caution">
    <text evidence="3">The sequence shown here is derived from an EMBL/GenBank/DDBJ whole genome shotgun (WGS) entry which is preliminary data.</text>
</comment>
<dbReference type="InterPro" id="IPR052340">
    <property type="entry name" value="RNase_Y/CdgJ"/>
</dbReference>
<dbReference type="PROSITE" id="PS50883">
    <property type="entry name" value="EAL"/>
    <property type="match status" value="1"/>
</dbReference>
<dbReference type="EMBL" id="JBHLVX010000060">
    <property type="protein sequence ID" value="MFC0269572.1"/>
    <property type="molecule type" value="Genomic_DNA"/>
</dbReference>
<evidence type="ECO:0000259" key="1">
    <source>
        <dbReference type="PROSITE" id="PS50883"/>
    </source>
</evidence>
<dbReference type="Proteomes" id="UP001589814">
    <property type="component" value="Unassembled WGS sequence"/>
</dbReference>
<accession>A0ABV6G7C2</accession>
<proteinExistence type="predicted"/>
<name>A0ABV6G7C2_9GAMM</name>
<dbReference type="SUPFAM" id="SSF109604">
    <property type="entry name" value="HD-domain/PDEase-like"/>
    <property type="match status" value="1"/>
</dbReference>
<dbReference type="InterPro" id="IPR013976">
    <property type="entry name" value="HDOD"/>
</dbReference>
<evidence type="ECO:0000259" key="2">
    <source>
        <dbReference type="PROSITE" id="PS51833"/>
    </source>
</evidence>
<dbReference type="PANTHER" id="PTHR33525:SF4">
    <property type="entry name" value="CYCLIC DI-GMP PHOSPHODIESTERASE CDGJ"/>
    <property type="match status" value="1"/>
</dbReference>
<dbReference type="PIRSF" id="PIRSF003180">
    <property type="entry name" value="DiGMPpdiest_YuxH"/>
    <property type="match status" value="1"/>
</dbReference>
<dbReference type="Pfam" id="PF00563">
    <property type="entry name" value="EAL"/>
    <property type="match status" value="1"/>
</dbReference>
<dbReference type="Gene3D" id="3.20.20.450">
    <property type="entry name" value="EAL domain"/>
    <property type="match status" value="1"/>
</dbReference>
<feature type="domain" description="EAL" evidence="1">
    <location>
        <begin position="1"/>
        <end position="212"/>
    </location>
</feature>
<dbReference type="InterPro" id="IPR014408">
    <property type="entry name" value="dGMP_Pdiesterase_EAL/HD-GYP"/>
</dbReference>
<dbReference type="PROSITE" id="PS51833">
    <property type="entry name" value="HDOD"/>
    <property type="match status" value="1"/>
</dbReference>
<evidence type="ECO:0000313" key="3">
    <source>
        <dbReference type="EMBL" id="MFC0269572.1"/>
    </source>
</evidence>
<protein>
    <submittedName>
        <fullName evidence="3">EAL and HDOD domain-containing protein</fullName>
    </submittedName>
</protein>
<dbReference type="PANTHER" id="PTHR33525">
    <property type="match status" value="1"/>
</dbReference>
<sequence>MQEHIPEGILFARQPIHDRKGELVGYELLFRPYGGGVIDFDNFDGSSATSQVLLNAFTASDFADARDRQVGWVNFTADTLMQDLPFSPEHLIVEVLEDVEATRTVVEALVDLKRRGYRLALDDYRWPNADHPLLSLADIVKLEYPAYDSESLSAIVDELRQCHPHLQLLAEKIETRADHRIALEAGCDLFQGYFMAHPEPVQGRAIPVSQLNTLELLTHFNRPNLSVRELVNTVRQDPFISVRLLRLANSVWAAQARPVHRLHDAVLLLGEGRIRSLASLLVLARFEDKPNTLQRFAMLRGHFCRELAEVLPEHMRETGFTVGLYSMLDSFLDLPMEEVLEKIPVSDEIHRALLHHEGEFGVILEAAIHYQYTRWELIDWGALAKLGLGPERMDRAWRNALRISNRESLAGVSIAGKARRGKRRPA</sequence>
<dbReference type="InterPro" id="IPR001633">
    <property type="entry name" value="EAL_dom"/>
</dbReference>